<dbReference type="EMBL" id="JAEPRA010000011">
    <property type="protein sequence ID" value="KAG2178727.1"/>
    <property type="molecule type" value="Genomic_DNA"/>
</dbReference>
<sequence>MSKLATFPHELLTKIISHLNNVDILNCVYINRNWNYVACAYFLYRNLRLANTQTLNACLDMMDQTALRRNSPGQHSEYSGRNYGAYVKSVDLSYDGSNMVLDEYKLTRLATHCHNLESLNIRNSHDLRDKWVAEILKRCPRLIHINLSGCGFLTSRCLESNNAVKIRQNLQVLNTIFCYRFWPTSIHMTFPSLTDLKLQVMDMSGFTVVRQLVAACSNSLQSLAIIWRYRLSIESVFASASINQVLQNVPKLKKLALDCQTGESLEVYHFPTTLDELQLYCLCAKVTVAAVENLRNLKRLFLNYTFISQATIQQVLDANGGTLEALGYNEGSGRPLTKELLAPCVNLRSLQTTLAPGPSLINVIADLYRQRLEHLSNKWEGHTYIPSAFKPIEGLWELLTSSPWPRIRSFDIVNAVVTKDILYKLPEAFPNVEYLGFIVSLEQDLSPDEWISYFSLFSNLKGIGLRQDLRIPYHVSEFWNGRYLKKFQSAYQDWSMNEQVSTEDICPIRNPFDTWPQTMILHTMSRDTQSTPTIQPLQ</sequence>
<dbReference type="Gene3D" id="3.80.10.10">
    <property type="entry name" value="Ribonuclease Inhibitor"/>
    <property type="match status" value="2"/>
</dbReference>
<feature type="domain" description="F-box" evidence="1">
    <location>
        <begin position="1"/>
        <end position="47"/>
    </location>
</feature>
<reference evidence="2" key="1">
    <citation type="submission" date="2020-12" db="EMBL/GenBank/DDBJ databases">
        <title>Metabolic potential, ecology and presence of endohyphal bacteria is reflected in genomic diversity of Mucoromycotina.</title>
        <authorList>
            <person name="Muszewska A."/>
            <person name="Okrasinska A."/>
            <person name="Steczkiewicz K."/>
            <person name="Drgas O."/>
            <person name="Orlowska M."/>
            <person name="Perlinska-Lenart U."/>
            <person name="Aleksandrzak-Piekarczyk T."/>
            <person name="Szatraj K."/>
            <person name="Zielenkiewicz U."/>
            <person name="Pilsyk S."/>
            <person name="Malc E."/>
            <person name="Mieczkowski P."/>
            <person name="Kruszewska J.S."/>
            <person name="Biernat P."/>
            <person name="Pawlowska J."/>
        </authorList>
    </citation>
    <scope>NUCLEOTIDE SEQUENCE</scope>
    <source>
        <strain evidence="2">WA0000051536</strain>
    </source>
</reference>
<dbReference type="InterPro" id="IPR036047">
    <property type="entry name" value="F-box-like_dom_sf"/>
</dbReference>
<dbReference type="AlphaFoldDB" id="A0A8H7PR29"/>
<evidence type="ECO:0000259" key="1">
    <source>
        <dbReference type="PROSITE" id="PS50181"/>
    </source>
</evidence>
<dbReference type="PROSITE" id="PS50181">
    <property type="entry name" value="FBOX"/>
    <property type="match status" value="1"/>
</dbReference>
<dbReference type="InterPro" id="IPR032675">
    <property type="entry name" value="LRR_dom_sf"/>
</dbReference>
<dbReference type="GO" id="GO:0031146">
    <property type="term" value="P:SCF-dependent proteasomal ubiquitin-dependent protein catabolic process"/>
    <property type="evidence" value="ECO:0007669"/>
    <property type="project" value="TreeGrafter"/>
</dbReference>
<evidence type="ECO:0000313" key="2">
    <source>
        <dbReference type="EMBL" id="KAG2178727.1"/>
    </source>
</evidence>
<dbReference type="InterPro" id="IPR001810">
    <property type="entry name" value="F-box_dom"/>
</dbReference>
<proteinExistence type="predicted"/>
<dbReference type="SUPFAM" id="SSF81383">
    <property type="entry name" value="F-box domain"/>
    <property type="match status" value="1"/>
</dbReference>
<accession>A0A8H7PR29</accession>
<dbReference type="OrthoDB" id="423607at2759"/>
<organism evidence="2 3">
    <name type="scientific">Umbelopsis vinacea</name>
    <dbReference type="NCBI Taxonomy" id="44442"/>
    <lineage>
        <taxon>Eukaryota</taxon>
        <taxon>Fungi</taxon>
        <taxon>Fungi incertae sedis</taxon>
        <taxon>Mucoromycota</taxon>
        <taxon>Mucoromycotina</taxon>
        <taxon>Umbelopsidomycetes</taxon>
        <taxon>Umbelopsidales</taxon>
        <taxon>Umbelopsidaceae</taxon>
        <taxon>Umbelopsis</taxon>
    </lineage>
</organism>
<dbReference type="GO" id="GO:0019005">
    <property type="term" value="C:SCF ubiquitin ligase complex"/>
    <property type="evidence" value="ECO:0007669"/>
    <property type="project" value="TreeGrafter"/>
</dbReference>
<gene>
    <name evidence="2" type="ORF">INT44_001880</name>
</gene>
<dbReference type="PANTHER" id="PTHR13318">
    <property type="entry name" value="PARTNER OF PAIRED, ISOFORM B-RELATED"/>
    <property type="match status" value="1"/>
</dbReference>
<dbReference type="SUPFAM" id="SSF52047">
    <property type="entry name" value="RNI-like"/>
    <property type="match status" value="1"/>
</dbReference>
<comment type="caution">
    <text evidence="2">The sequence shown here is derived from an EMBL/GenBank/DDBJ whole genome shotgun (WGS) entry which is preliminary data.</text>
</comment>
<protein>
    <recommendedName>
        <fullName evidence="1">F-box domain-containing protein</fullName>
    </recommendedName>
</protein>
<keyword evidence="3" id="KW-1185">Reference proteome</keyword>
<dbReference type="Pfam" id="PF12937">
    <property type="entry name" value="F-box-like"/>
    <property type="match status" value="1"/>
</dbReference>
<evidence type="ECO:0000313" key="3">
    <source>
        <dbReference type="Proteomes" id="UP000612746"/>
    </source>
</evidence>
<name>A0A8H7PR29_9FUNG</name>
<dbReference type="Proteomes" id="UP000612746">
    <property type="component" value="Unassembled WGS sequence"/>
</dbReference>